<dbReference type="Pfam" id="PF04577">
    <property type="entry name" value="Glyco_transf_61"/>
    <property type="match status" value="1"/>
</dbReference>
<evidence type="ECO:0000256" key="1">
    <source>
        <dbReference type="ARBA" id="ARBA00022676"/>
    </source>
</evidence>
<evidence type="ECO:0000256" key="4">
    <source>
        <dbReference type="SAM" id="MobiDB-lite"/>
    </source>
</evidence>
<keyword evidence="3" id="KW-0325">Glycoprotein</keyword>
<sequence length="618" mass="70175">MSNCVMTSAMISIRTVCVLFVAVVCVHSSPLSLHKRRRIGSVVTFKGSTNTFGSSDPAEQETTLIEGALPRVEQDGWTDDRASPSNISDGSGSFKRTRFSQFNDDLISDDTDDGDSEDKVERSLANDSPTMPDFGHNDDGGEGEGCKDCIEPDYVEGQPREPAFTWRQTANASVHCYLLGKKGDRHCVVSPVCYDKEDEVWMVPEGERACSAFNKSASFLDRTCQSLEVDAYREFNFEKPSTVFSPEFLQEENDSIVWVPGTTLLQKLDRSCGNIAHFAGRIFYLHHVLSNYRSYYLRSIDNVVVFSGADVMKRFTNARLFGYWHKHVLEAIVFPATPSLDQWPIFSKSTAGIRSFVFENPSLGHADKRYVCYDRIVATGFFKGRFFVEDQEYPSRETRWESTSILAPAISRDSLKFRSKLFKLLERRSEIPMMKRQVLFVDRHGSRRIIVPENKERLFTFIAKECSKRSFNFSVIDFETKISREQVQAMSQSAIAIGVHGANLVNTIFMPPLSVLIELFPFGFYHDMYEEGGRASLKYFSYSMSAGEEWPELESAGFLDRESCIHKHRDCKVFYRDQVLEFHDQDMKQIGIILGQAFEYLDSLTLGSSRTTEPGLGL</sequence>
<organism evidence="6">
    <name type="scientific">Compsopogon caeruleus</name>
    <dbReference type="NCBI Taxonomy" id="31354"/>
    <lineage>
        <taxon>Eukaryota</taxon>
        <taxon>Rhodophyta</taxon>
        <taxon>Compsopogonophyceae</taxon>
        <taxon>Compsopogonales</taxon>
        <taxon>Compsopogonaceae</taxon>
        <taxon>Compsopogon</taxon>
    </lineage>
</organism>
<gene>
    <name evidence="6" type="ORF">CCAE0312_LOCUS6695</name>
</gene>
<keyword evidence="2" id="KW-0808">Transferase</keyword>
<accession>A0A7S1XFG0</accession>
<proteinExistence type="predicted"/>
<feature type="compositionally biased region" description="Basic and acidic residues" evidence="4">
    <location>
        <begin position="72"/>
        <end position="82"/>
    </location>
</feature>
<evidence type="ECO:0000313" key="6">
    <source>
        <dbReference type="EMBL" id="CAD9234606.1"/>
    </source>
</evidence>
<feature type="compositionally biased region" description="Basic and acidic residues" evidence="4">
    <location>
        <begin position="135"/>
        <end position="150"/>
    </location>
</feature>
<evidence type="ECO:0000256" key="3">
    <source>
        <dbReference type="ARBA" id="ARBA00023180"/>
    </source>
</evidence>
<protein>
    <recommendedName>
        <fullName evidence="5">Glycosyltransferase 61 catalytic domain-containing protein</fullName>
    </recommendedName>
</protein>
<dbReference type="PANTHER" id="PTHR20961">
    <property type="entry name" value="GLYCOSYLTRANSFERASE"/>
    <property type="match status" value="1"/>
</dbReference>
<dbReference type="InterPro" id="IPR049625">
    <property type="entry name" value="Glyco_transf_61_cat"/>
</dbReference>
<evidence type="ECO:0000259" key="5">
    <source>
        <dbReference type="Pfam" id="PF04577"/>
    </source>
</evidence>
<reference evidence="6" key="1">
    <citation type="submission" date="2021-01" db="EMBL/GenBank/DDBJ databases">
        <authorList>
            <person name="Corre E."/>
            <person name="Pelletier E."/>
            <person name="Niang G."/>
            <person name="Scheremetjew M."/>
            <person name="Finn R."/>
            <person name="Kale V."/>
            <person name="Holt S."/>
            <person name="Cochrane G."/>
            <person name="Meng A."/>
            <person name="Brown T."/>
            <person name="Cohen L."/>
        </authorList>
    </citation>
    <scope>NUCLEOTIDE SEQUENCE</scope>
    <source>
        <strain evidence="6">SAG 36.94</strain>
    </source>
</reference>
<name>A0A7S1XFG0_9RHOD</name>
<evidence type="ECO:0000256" key="2">
    <source>
        <dbReference type="ARBA" id="ARBA00022679"/>
    </source>
</evidence>
<feature type="region of interest" description="Disordered" evidence="4">
    <location>
        <begin position="68"/>
        <end position="150"/>
    </location>
</feature>
<feature type="compositionally biased region" description="Acidic residues" evidence="4">
    <location>
        <begin position="106"/>
        <end position="116"/>
    </location>
</feature>
<keyword evidence="1" id="KW-0328">Glycosyltransferase</keyword>
<dbReference type="EMBL" id="HBGH01012060">
    <property type="protein sequence ID" value="CAD9234606.1"/>
    <property type="molecule type" value="Transcribed_RNA"/>
</dbReference>
<feature type="domain" description="Glycosyltransferase 61 catalytic" evidence="5">
    <location>
        <begin position="344"/>
        <end position="516"/>
    </location>
</feature>
<dbReference type="GO" id="GO:0016757">
    <property type="term" value="F:glycosyltransferase activity"/>
    <property type="evidence" value="ECO:0007669"/>
    <property type="project" value="UniProtKB-KW"/>
</dbReference>
<dbReference type="InterPro" id="IPR007657">
    <property type="entry name" value="Glycosyltransferase_61"/>
</dbReference>
<dbReference type="AlphaFoldDB" id="A0A7S1XFG0"/>